<evidence type="ECO:0000313" key="1">
    <source>
        <dbReference type="EMBL" id="GGF15104.1"/>
    </source>
</evidence>
<accession>A0A917B277</accession>
<dbReference type="Proteomes" id="UP000598775">
    <property type="component" value="Unassembled WGS sequence"/>
</dbReference>
<sequence length="543" mass="62665">MTSDSPTSRLQRILYLFGGSAVAYWSGTPEPRVPNLINPLCYPLFNTTSRLLFTEGRLVFFNYAIDAMTSSYAKPFKSVTEQVALMRARGMVIVDDKWAEDLLQKVGYYRLSGYSYPFRKFDESAPADPPKRLSEFESGTNLTTVADIYEFDRQLRIRLFDAIEMFEIAFRFKVGHLLGKIGAFAHRDPTNFDADFTKPRSSAMNAPDGTTVSFTESHYEEWLRDLNKQENRSQEAFVAHFRSKYGEELPVWAATEVMSFGTVIRLYDGLTQRDRRTIAAQFDVLDHVPDGDIATFSSWLNHIRYIRNTCAHHSRLWNRNFDVIIAESPAIEELAHLRADELRRHLYGTLSILGFLLARTHPKSDWRLHTALFIKSWAGRIDQPLSVMGFPSHWDRERLWQLSYSRDEERANRLELLASVDTVGTSEARDLLSSLPTKDRRSRLGYYRRKHAIFALSPTETLHFPRFQFDAETGDAKSIVLEANRRLYVGNRDVNEDEAFPWIALTWWLTKQAELEDRSPLELLEAGKLSEEHLDLSLPFSSE</sequence>
<dbReference type="Pfam" id="PF07751">
    <property type="entry name" value="Abi_2"/>
    <property type="match status" value="1"/>
</dbReference>
<gene>
    <name evidence="1" type="ORF">GCM10011399_06220</name>
</gene>
<protein>
    <recommendedName>
        <fullName evidence="3">Abi family protein</fullName>
    </recommendedName>
</protein>
<proteinExistence type="predicted"/>
<organism evidence="1 2">
    <name type="scientific">Subtercola lobariae</name>
    <dbReference type="NCBI Taxonomy" id="1588641"/>
    <lineage>
        <taxon>Bacteria</taxon>
        <taxon>Bacillati</taxon>
        <taxon>Actinomycetota</taxon>
        <taxon>Actinomycetes</taxon>
        <taxon>Micrococcales</taxon>
        <taxon>Microbacteriaceae</taxon>
        <taxon>Subtercola</taxon>
    </lineage>
</organism>
<reference evidence="1 2" key="1">
    <citation type="journal article" date="2014" name="Int. J. Syst. Evol. Microbiol.">
        <title>Complete genome sequence of Corynebacterium casei LMG S-19264T (=DSM 44701T), isolated from a smear-ripened cheese.</title>
        <authorList>
            <consortium name="US DOE Joint Genome Institute (JGI-PGF)"/>
            <person name="Walter F."/>
            <person name="Albersmeier A."/>
            <person name="Kalinowski J."/>
            <person name="Ruckert C."/>
        </authorList>
    </citation>
    <scope>NUCLEOTIDE SEQUENCE [LARGE SCALE GENOMIC DNA]</scope>
    <source>
        <strain evidence="1 2">CGMCC 1.12976</strain>
    </source>
</reference>
<dbReference type="AlphaFoldDB" id="A0A917B277"/>
<comment type="caution">
    <text evidence="1">The sequence shown here is derived from an EMBL/GenBank/DDBJ whole genome shotgun (WGS) entry which is preliminary data.</text>
</comment>
<keyword evidence="2" id="KW-1185">Reference proteome</keyword>
<evidence type="ECO:0008006" key="3">
    <source>
        <dbReference type="Google" id="ProtNLM"/>
    </source>
</evidence>
<name>A0A917B277_9MICO</name>
<evidence type="ECO:0000313" key="2">
    <source>
        <dbReference type="Proteomes" id="UP000598775"/>
    </source>
</evidence>
<dbReference type="EMBL" id="BMGP01000001">
    <property type="protein sequence ID" value="GGF15104.1"/>
    <property type="molecule type" value="Genomic_DNA"/>
</dbReference>
<dbReference type="InterPro" id="IPR011664">
    <property type="entry name" value="Abi_system_AbiD/AbiF-like"/>
</dbReference>